<keyword evidence="3" id="KW-1185">Reference proteome</keyword>
<feature type="non-terminal residue" evidence="2">
    <location>
        <position position="1"/>
    </location>
</feature>
<evidence type="ECO:0000313" key="2">
    <source>
        <dbReference type="EMBL" id="CAJ1380819.1"/>
    </source>
</evidence>
<sequence length="347" mass="37979">PDKGAEGMRYLLKATAHGDTWRDLAVSISSLGDYTPHSASWNGLHGDFAVINQVPGHSVRLRFNFYDMAEKPLLLGVFHILLCGMDRSEQSLEYIRAFGPHAAYWSQDTQLDLATSASFVEYFPRKGSSTLRYGNWGSELDLGPQNPTYLAELTELQLASCVSLEYRDVDHIDLLLGSMLADNVGDVGDAARSFFFAFSSLRHCDMQIASSSTVTVTSTSSSATATTRTSTTQTMTSWTRTKTGTSTTSAATFSTAKTWTSHTATTTTLTTATVTTTTELIGLPIFASPGDQPWQKLLGRPLRFAAMWLYVGVLLAIALVLVIYWLCTPGPCRCRGRRSAPRTLVRL</sequence>
<dbReference type="AlphaFoldDB" id="A0AA36MUJ5"/>
<dbReference type="EMBL" id="CAUJNA010000749">
    <property type="protein sequence ID" value="CAJ1380819.1"/>
    <property type="molecule type" value="Genomic_DNA"/>
</dbReference>
<keyword evidence="1" id="KW-0812">Transmembrane</keyword>
<dbReference type="Proteomes" id="UP001178507">
    <property type="component" value="Unassembled WGS sequence"/>
</dbReference>
<comment type="caution">
    <text evidence="2">The sequence shown here is derived from an EMBL/GenBank/DDBJ whole genome shotgun (WGS) entry which is preliminary data.</text>
</comment>
<evidence type="ECO:0000313" key="3">
    <source>
        <dbReference type="Proteomes" id="UP001178507"/>
    </source>
</evidence>
<keyword evidence="1" id="KW-0472">Membrane</keyword>
<name>A0AA36MUJ5_9DINO</name>
<evidence type="ECO:0000256" key="1">
    <source>
        <dbReference type="SAM" id="Phobius"/>
    </source>
</evidence>
<keyword evidence="1" id="KW-1133">Transmembrane helix</keyword>
<organism evidence="2 3">
    <name type="scientific">Effrenium voratum</name>
    <dbReference type="NCBI Taxonomy" id="2562239"/>
    <lineage>
        <taxon>Eukaryota</taxon>
        <taxon>Sar</taxon>
        <taxon>Alveolata</taxon>
        <taxon>Dinophyceae</taxon>
        <taxon>Suessiales</taxon>
        <taxon>Symbiodiniaceae</taxon>
        <taxon>Effrenium</taxon>
    </lineage>
</organism>
<proteinExistence type="predicted"/>
<feature type="transmembrane region" description="Helical" evidence="1">
    <location>
        <begin position="304"/>
        <end position="326"/>
    </location>
</feature>
<reference evidence="2" key="1">
    <citation type="submission" date="2023-08" db="EMBL/GenBank/DDBJ databases">
        <authorList>
            <person name="Chen Y."/>
            <person name="Shah S."/>
            <person name="Dougan E. K."/>
            <person name="Thang M."/>
            <person name="Chan C."/>
        </authorList>
    </citation>
    <scope>NUCLEOTIDE SEQUENCE</scope>
</reference>
<protein>
    <submittedName>
        <fullName evidence="2">Uncharacterized protein</fullName>
    </submittedName>
</protein>
<accession>A0AA36MUJ5</accession>
<gene>
    <name evidence="2" type="ORF">EVOR1521_LOCUS8663</name>
</gene>